<gene>
    <name evidence="2" type="ORF">SAMN05421856_101747</name>
</gene>
<organism evidence="2 3">
    <name type="scientific">Chryseobacterium taichungense</name>
    <dbReference type="NCBI Taxonomy" id="295069"/>
    <lineage>
        <taxon>Bacteria</taxon>
        <taxon>Pseudomonadati</taxon>
        <taxon>Bacteroidota</taxon>
        <taxon>Flavobacteriia</taxon>
        <taxon>Flavobacteriales</taxon>
        <taxon>Weeksellaceae</taxon>
        <taxon>Chryseobacterium group</taxon>
        <taxon>Chryseobacterium</taxon>
    </lineage>
</organism>
<reference evidence="3" key="1">
    <citation type="submission" date="2016-10" db="EMBL/GenBank/DDBJ databases">
        <authorList>
            <person name="Varghese N."/>
            <person name="Submissions S."/>
        </authorList>
    </citation>
    <scope>NUCLEOTIDE SEQUENCE [LARGE SCALE GENOMIC DNA]</scope>
    <source>
        <strain evidence="3">DSM 17453</strain>
    </source>
</reference>
<dbReference type="Proteomes" id="UP000199450">
    <property type="component" value="Unassembled WGS sequence"/>
</dbReference>
<evidence type="ECO:0000313" key="2">
    <source>
        <dbReference type="EMBL" id="SEM20954.1"/>
    </source>
</evidence>
<dbReference type="EMBL" id="FOBV01000001">
    <property type="protein sequence ID" value="SEM20954.1"/>
    <property type="molecule type" value="Genomic_DNA"/>
</dbReference>
<evidence type="ECO:0000313" key="3">
    <source>
        <dbReference type="Proteomes" id="UP000199450"/>
    </source>
</evidence>
<accession>A0A1H7WHY8</accession>
<feature type="transmembrane region" description="Helical" evidence="1">
    <location>
        <begin position="93"/>
        <end position="111"/>
    </location>
</feature>
<dbReference type="OrthoDB" id="1246786at2"/>
<keyword evidence="1" id="KW-0812">Transmembrane</keyword>
<keyword evidence="1" id="KW-0472">Membrane</keyword>
<keyword evidence="1" id="KW-1133">Transmembrane helix</keyword>
<dbReference type="RefSeq" id="WP_089998452.1">
    <property type="nucleotide sequence ID" value="NZ_FOBV01000001.1"/>
</dbReference>
<protein>
    <submittedName>
        <fullName evidence="2">Uncharacterized protein</fullName>
    </submittedName>
</protein>
<proteinExistence type="predicted"/>
<evidence type="ECO:0000256" key="1">
    <source>
        <dbReference type="SAM" id="Phobius"/>
    </source>
</evidence>
<dbReference type="STRING" id="295069.SAMN05421856_101747"/>
<feature type="transmembrane region" description="Helical" evidence="1">
    <location>
        <begin position="198"/>
        <end position="223"/>
    </location>
</feature>
<keyword evidence="3" id="KW-1185">Reference proteome</keyword>
<name>A0A1H7WHY8_9FLAO</name>
<dbReference type="AlphaFoldDB" id="A0A1H7WHY8"/>
<feature type="transmembrane region" description="Helical" evidence="1">
    <location>
        <begin position="160"/>
        <end position="178"/>
    </location>
</feature>
<sequence length="241" mass="28681">MSFKEQEQQVTDYLILHRLPLDILLEVKDHMISQISDIQANENVSFEEAFHKTQKIWEDEFKTTTYSVFYSGGIPVILKRIVKEKYNNIIRKSLLLGFIAFLVNAGLVFISADQEVYNSLLKLYHSLFILVPFLCWVFSKDMRKYVRKDFKYQKKLFYTVYQQNLGIFALCINLLFQLTLRDDRHIFKFFKTDDPVSVFSLSIALVFPYLLYVMTIFLMINFLKHRESLNKMRNFLDLSVN</sequence>
<feature type="transmembrane region" description="Helical" evidence="1">
    <location>
        <begin position="123"/>
        <end position="139"/>
    </location>
</feature>